<evidence type="ECO:0000256" key="3">
    <source>
        <dbReference type="ARBA" id="ARBA00022763"/>
    </source>
</evidence>
<keyword evidence="7 14" id="KW-0067">ATP-binding</keyword>
<dbReference type="SUPFAM" id="SSF52540">
    <property type="entry name" value="P-loop containing nucleoside triphosphate hydrolases"/>
    <property type="match status" value="1"/>
</dbReference>
<dbReference type="InterPro" id="IPR000212">
    <property type="entry name" value="DNA_helicase_UvrD/REP"/>
</dbReference>
<evidence type="ECO:0000256" key="9">
    <source>
        <dbReference type="ARBA" id="ARBA00023204"/>
    </source>
</evidence>
<dbReference type="Gene3D" id="1.10.3170.10">
    <property type="entry name" value="Recbcd, chain B, domain 2"/>
    <property type="match status" value="1"/>
</dbReference>
<comment type="catalytic activity">
    <reaction evidence="11">
        <text>Couples ATP hydrolysis with the unwinding of duplex DNA by translocating in the 3'-5' direction.</text>
        <dbReference type="EC" id="5.6.2.4"/>
    </reaction>
</comment>
<dbReference type="InterPro" id="IPR027417">
    <property type="entry name" value="P-loop_NTPase"/>
</dbReference>
<gene>
    <name evidence="17" type="ORF">IAC54_07510</name>
</gene>
<keyword evidence="9" id="KW-0234">DNA repair</keyword>
<organism evidence="17 18">
    <name type="scientific">Candidatus Caccoplasma merdipullorum</name>
    <dbReference type="NCBI Taxonomy" id="2840718"/>
    <lineage>
        <taxon>Bacteria</taxon>
        <taxon>Pseudomonadati</taxon>
        <taxon>Bacteroidota</taxon>
        <taxon>Bacteroidia</taxon>
        <taxon>Bacteroidales</taxon>
        <taxon>Bacteroidaceae</taxon>
        <taxon>Bacteroidaceae incertae sedis</taxon>
        <taxon>Candidatus Caccoplasma</taxon>
    </lineage>
</organism>
<evidence type="ECO:0000256" key="7">
    <source>
        <dbReference type="ARBA" id="ARBA00022840"/>
    </source>
</evidence>
<evidence type="ECO:0000256" key="5">
    <source>
        <dbReference type="ARBA" id="ARBA00022806"/>
    </source>
</evidence>
<dbReference type="GO" id="GO:0004527">
    <property type="term" value="F:exonuclease activity"/>
    <property type="evidence" value="ECO:0007669"/>
    <property type="project" value="UniProtKB-KW"/>
</dbReference>
<keyword evidence="2 14" id="KW-0547">Nucleotide-binding</keyword>
<evidence type="ECO:0000256" key="1">
    <source>
        <dbReference type="ARBA" id="ARBA00022722"/>
    </source>
</evidence>
<keyword evidence="8" id="KW-0238">DNA-binding</keyword>
<dbReference type="AlphaFoldDB" id="A0A9D9H4A0"/>
<name>A0A9D9H4A0_9BACT</name>
<proteinExistence type="predicted"/>
<sequence>MNREKPLDIYMASAGSGKTYTLTLNYLKILLSDDDGGMLPSELHKGYRRILAVTFTNKATEEMKRRVVETLFSLYSEQKPASVADSLIEAGCAADKGALSQKAGETLFNLLHDYSNFNISTIDAFFQRTMRAFARDIGLQGGYNVEINAKGVTDEAIERMYSSLDTDDSRELTRWLLKYNEEAIEEGKKWNAPENSISSLSQQLFNEGYKEWRNAADEDELPDKTGIESYNSFLKRIIRTFESEVRKLHAEGAAILKGVENTELYKRSASPLNFFLKPLTKVTLPNKTFLSLPDIPDKWAQKDASQHTVDAVERLKAAKTVEQIAELFEKEYKPYVTAKKTCQELYSFGILSDIDKHIREIERERNIMLLSDTTELLNKIIDGNDTPFVYEKTGVFIRHFMIDEFQDTSRMQWKNFFPLIAESIASGGKNLIVGDIKQSIYRWRNSDWRLLRSLASDDSPVRREDTGVYGLDTNWRSDGNIVGFNNRFFPIAVKLLQNSIEKPEMRNVIGEAYGDVCQKLPEGKARDEGFVSINIIPAERSAVSNDFNLAAAEKLYDDICRLTERGISPSGMAILVRQKKETAFIAEYILKRLSEEKTARKFRVISDEALLLGNSTGVRLIISILRFIAAPENRNNRFLARYETSLLRGKDCEEAVRYALQTEDADENMTAWIDKISNMPLFDMCEEIISYLGIGNDERQVPYIQAFQDCVLEYSERHGSNLSAFLEWWGRESEKISLSSPPGNDAVRIMTIHKSKGLEFDTVFIPFCKWKMGVDDRNIVWCNAKTPEAPAWKVPVKAQKDMGESEYADIYETEQMLTYTDNLNIAYVAFTRARHNMIIYAPELTGANKNPAGDMYKVLQGALSIMADEFPDEIRTESENGRVVRYVAGHEPECVGEEVAVKAETLRYKSVRAGERLRMKLRGATYFDAASARNYGSLMHEVLSGIVSAEDMDKRIGQFVSDGEISAEEGRKLASLINAHLSDERVKGWFDGKATVLRETSILQPGSQVMRPDRIVIGNGKVSVIDYKFGAERGEHRKQMQNYLSLVRRMGYFDVKGYLWYLSEGRIVEIE</sequence>
<dbReference type="InterPro" id="IPR014017">
    <property type="entry name" value="DNA_helicase_UvrD-like_C"/>
</dbReference>
<dbReference type="EMBL" id="JADIMW010000078">
    <property type="protein sequence ID" value="MBO8438725.1"/>
    <property type="molecule type" value="Genomic_DNA"/>
</dbReference>
<feature type="domain" description="UvrD-like helicase ATP-binding" evidence="15">
    <location>
        <begin position="1"/>
        <end position="478"/>
    </location>
</feature>
<evidence type="ECO:0000256" key="8">
    <source>
        <dbReference type="ARBA" id="ARBA00023125"/>
    </source>
</evidence>
<accession>A0A9D9H4A0</accession>
<keyword evidence="4 14" id="KW-0378">Hydrolase</keyword>
<dbReference type="GO" id="GO:0043138">
    <property type="term" value="F:3'-5' DNA helicase activity"/>
    <property type="evidence" value="ECO:0007669"/>
    <property type="project" value="UniProtKB-EC"/>
</dbReference>
<keyword evidence="6" id="KW-0269">Exonuclease</keyword>
<evidence type="ECO:0000256" key="4">
    <source>
        <dbReference type="ARBA" id="ARBA00022801"/>
    </source>
</evidence>
<evidence type="ECO:0000259" key="16">
    <source>
        <dbReference type="PROSITE" id="PS51217"/>
    </source>
</evidence>
<dbReference type="PROSITE" id="PS51198">
    <property type="entry name" value="UVRD_HELICASE_ATP_BIND"/>
    <property type="match status" value="1"/>
</dbReference>
<dbReference type="Gene3D" id="3.90.320.10">
    <property type="match status" value="1"/>
</dbReference>
<evidence type="ECO:0000256" key="6">
    <source>
        <dbReference type="ARBA" id="ARBA00022839"/>
    </source>
</evidence>
<reference evidence="17" key="2">
    <citation type="journal article" date="2021" name="PeerJ">
        <title>Extensive microbial diversity within the chicken gut microbiome revealed by metagenomics and culture.</title>
        <authorList>
            <person name="Gilroy R."/>
            <person name="Ravi A."/>
            <person name="Getino M."/>
            <person name="Pursley I."/>
            <person name="Horton D.L."/>
            <person name="Alikhan N.F."/>
            <person name="Baker D."/>
            <person name="Gharbi K."/>
            <person name="Hall N."/>
            <person name="Watson M."/>
            <person name="Adriaenssens E.M."/>
            <person name="Foster-Nyarko E."/>
            <person name="Jarju S."/>
            <person name="Secka A."/>
            <person name="Antonio M."/>
            <person name="Oren A."/>
            <person name="Chaudhuri R.R."/>
            <person name="La Ragione R."/>
            <person name="Hildebrand F."/>
            <person name="Pallen M.J."/>
        </authorList>
    </citation>
    <scope>NUCLEOTIDE SEQUENCE</scope>
    <source>
        <strain evidence="17">G3-4614</strain>
    </source>
</reference>
<dbReference type="Gene3D" id="3.40.50.300">
    <property type="entry name" value="P-loop containing nucleotide triphosphate hydrolases"/>
    <property type="match status" value="3"/>
</dbReference>
<evidence type="ECO:0000313" key="17">
    <source>
        <dbReference type="EMBL" id="MBO8438725.1"/>
    </source>
</evidence>
<comment type="catalytic activity">
    <reaction evidence="13">
        <text>ATP + H2O = ADP + phosphate + H(+)</text>
        <dbReference type="Rhea" id="RHEA:13065"/>
        <dbReference type="ChEBI" id="CHEBI:15377"/>
        <dbReference type="ChEBI" id="CHEBI:15378"/>
        <dbReference type="ChEBI" id="CHEBI:30616"/>
        <dbReference type="ChEBI" id="CHEBI:43474"/>
        <dbReference type="ChEBI" id="CHEBI:456216"/>
        <dbReference type="EC" id="5.6.2.4"/>
    </reaction>
</comment>
<comment type="caution">
    <text evidence="17">The sequence shown here is derived from an EMBL/GenBank/DDBJ whole genome shotgun (WGS) entry which is preliminary data.</text>
</comment>
<keyword evidence="1" id="KW-0540">Nuclease</keyword>
<evidence type="ECO:0000256" key="13">
    <source>
        <dbReference type="ARBA" id="ARBA00048988"/>
    </source>
</evidence>
<feature type="domain" description="UvrD-like helicase C-terminal" evidence="16">
    <location>
        <begin position="506"/>
        <end position="757"/>
    </location>
</feature>
<dbReference type="Pfam" id="PF13361">
    <property type="entry name" value="UvrD_C"/>
    <property type="match status" value="1"/>
</dbReference>
<evidence type="ECO:0000256" key="14">
    <source>
        <dbReference type="PROSITE-ProRule" id="PRU00560"/>
    </source>
</evidence>
<protein>
    <recommendedName>
        <fullName evidence="12">DNA 3'-5' helicase</fullName>
        <ecNumber evidence="12">5.6.2.4</ecNumber>
    </recommendedName>
</protein>
<dbReference type="InterPro" id="IPR011604">
    <property type="entry name" value="PDDEXK-like_dom_sf"/>
</dbReference>
<dbReference type="PANTHER" id="PTHR11070">
    <property type="entry name" value="UVRD / RECB / PCRA DNA HELICASE FAMILY MEMBER"/>
    <property type="match status" value="1"/>
</dbReference>
<dbReference type="GO" id="GO:0003677">
    <property type="term" value="F:DNA binding"/>
    <property type="evidence" value="ECO:0007669"/>
    <property type="project" value="UniProtKB-KW"/>
</dbReference>
<dbReference type="GO" id="GO:0005524">
    <property type="term" value="F:ATP binding"/>
    <property type="evidence" value="ECO:0007669"/>
    <property type="project" value="UniProtKB-UniRule"/>
</dbReference>
<evidence type="ECO:0000259" key="15">
    <source>
        <dbReference type="PROSITE" id="PS51198"/>
    </source>
</evidence>
<keyword evidence="10" id="KW-0413">Isomerase</keyword>
<feature type="binding site" evidence="14">
    <location>
        <begin position="12"/>
        <end position="19"/>
    </location>
    <ligand>
        <name>ATP</name>
        <dbReference type="ChEBI" id="CHEBI:30616"/>
    </ligand>
</feature>
<evidence type="ECO:0000256" key="11">
    <source>
        <dbReference type="ARBA" id="ARBA00034617"/>
    </source>
</evidence>
<dbReference type="Proteomes" id="UP000823636">
    <property type="component" value="Unassembled WGS sequence"/>
</dbReference>
<dbReference type="InterPro" id="IPR014016">
    <property type="entry name" value="UvrD-like_ATP-bd"/>
</dbReference>
<dbReference type="GO" id="GO:0005829">
    <property type="term" value="C:cytosol"/>
    <property type="evidence" value="ECO:0007669"/>
    <property type="project" value="TreeGrafter"/>
</dbReference>
<reference evidence="17" key="1">
    <citation type="submission" date="2020-10" db="EMBL/GenBank/DDBJ databases">
        <authorList>
            <person name="Gilroy R."/>
        </authorList>
    </citation>
    <scope>NUCLEOTIDE SEQUENCE</scope>
    <source>
        <strain evidence="17">G3-4614</strain>
    </source>
</reference>
<evidence type="ECO:0000256" key="2">
    <source>
        <dbReference type="ARBA" id="ARBA00022741"/>
    </source>
</evidence>
<dbReference type="GO" id="GO:0000725">
    <property type="term" value="P:recombinational repair"/>
    <property type="evidence" value="ECO:0007669"/>
    <property type="project" value="TreeGrafter"/>
</dbReference>
<keyword evidence="5 14" id="KW-0347">Helicase</keyword>
<keyword evidence="3" id="KW-0227">DNA damage</keyword>
<dbReference type="EC" id="5.6.2.4" evidence="12"/>
<evidence type="ECO:0000256" key="10">
    <source>
        <dbReference type="ARBA" id="ARBA00023235"/>
    </source>
</evidence>
<dbReference type="Pfam" id="PF00580">
    <property type="entry name" value="UvrD-helicase"/>
    <property type="match status" value="1"/>
</dbReference>
<dbReference type="PROSITE" id="PS51217">
    <property type="entry name" value="UVRD_HELICASE_CTER"/>
    <property type="match status" value="1"/>
</dbReference>
<dbReference type="PANTHER" id="PTHR11070:SF67">
    <property type="entry name" value="DNA 3'-5' HELICASE"/>
    <property type="match status" value="1"/>
</dbReference>
<evidence type="ECO:0000256" key="12">
    <source>
        <dbReference type="ARBA" id="ARBA00034808"/>
    </source>
</evidence>
<evidence type="ECO:0000313" key="18">
    <source>
        <dbReference type="Proteomes" id="UP000823636"/>
    </source>
</evidence>